<keyword evidence="1" id="KW-0472">Membrane</keyword>
<name>A0AAD5MAT7_PYTIN</name>
<gene>
    <name evidence="2" type="ORF">P43SY_003131</name>
</gene>
<evidence type="ECO:0000313" key="2">
    <source>
        <dbReference type="EMBL" id="KAJ0408405.1"/>
    </source>
</evidence>
<reference evidence="2" key="1">
    <citation type="submission" date="2021-12" db="EMBL/GenBank/DDBJ databases">
        <title>Prjna785345.</title>
        <authorList>
            <person name="Rujirawat T."/>
            <person name="Krajaejun T."/>
        </authorList>
    </citation>
    <scope>NUCLEOTIDE SEQUENCE</scope>
    <source>
        <strain evidence="2">Pi057C3</strain>
    </source>
</reference>
<feature type="transmembrane region" description="Helical" evidence="1">
    <location>
        <begin position="46"/>
        <end position="69"/>
    </location>
</feature>
<keyword evidence="3" id="KW-1185">Reference proteome</keyword>
<accession>A0AAD5MAT7</accession>
<keyword evidence="1" id="KW-0812">Transmembrane</keyword>
<keyword evidence="1" id="KW-1133">Transmembrane helix</keyword>
<dbReference type="AlphaFoldDB" id="A0AAD5MAT7"/>
<sequence>MATAAADEPLMRDVEGKDAAALEQQTRPLKRPSDAAIAAARRPRRFALLAIAFLALLFLTIHVFFVSLVRWTSFSLEQLTVPDLCHPRSSGEIVVRLRNPSYCAPDVGHIKVTIAKQNTSILQLSVPPFALAAGTSTVVATVAYDVLASPERIHELVFRSDGEFHVSGDIVVHIPCLLIPFSISMNIQDIPLVQHVKGANGSERVLSSGDIVKKKLEEIVTQILKTIALSHFHTESDDSELFAFTDVSFEYTANVLWNLPSLTLKLSDESHEMILKAGVKRFILGGGKTFISAFTEIFKNETGPLESIMQSYLGGHDVALHVGGSNDDTSCLSLRLLDLVDIRIDVPATVDGGPALLRHYAIEPSLKELDSKTHTCLLELRVVLTLHNPLPIRFELFELAFDLYFRDRNASAETAQLLAHVRDRHDIVWTAHDVRNVSLFTAVRDFDTCKRVIGAYMQDHLSFALERGRIDMAAGPGNFSIPFHVADIPIHPPSMKSSVTIPQQMGTVELS</sequence>
<evidence type="ECO:0000313" key="3">
    <source>
        <dbReference type="Proteomes" id="UP001209570"/>
    </source>
</evidence>
<comment type="caution">
    <text evidence="2">The sequence shown here is derived from an EMBL/GenBank/DDBJ whole genome shotgun (WGS) entry which is preliminary data.</text>
</comment>
<evidence type="ECO:0000256" key="1">
    <source>
        <dbReference type="SAM" id="Phobius"/>
    </source>
</evidence>
<dbReference type="Proteomes" id="UP001209570">
    <property type="component" value="Unassembled WGS sequence"/>
</dbReference>
<proteinExistence type="predicted"/>
<protein>
    <submittedName>
        <fullName evidence="2">Uncharacterized protein</fullName>
    </submittedName>
</protein>
<organism evidence="2 3">
    <name type="scientific">Pythium insidiosum</name>
    <name type="common">Pythiosis disease agent</name>
    <dbReference type="NCBI Taxonomy" id="114742"/>
    <lineage>
        <taxon>Eukaryota</taxon>
        <taxon>Sar</taxon>
        <taxon>Stramenopiles</taxon>
        <taxon>Oomycota</taxon>
        <taxon>Peronosporomycetes</taxon>
        <taxon>Pythiales</taxon>
        <taxon>Pythiaceae</taxon>
        <taxon>Pythium</taxon>
    </lineage>
</organism>
<dbReference type="EMBL" id="JAKCXM010000012">
    <property type="protein sequence ID" value="KAJ0408405.1"/>
    <property type="molecule type" value="Genomic_DNA"/>
</dbReference>